<keyword evidence="9" id="KW-1185">Reference proteome</keyword>
<organism evidence="8 9">
    <name type="scientific">Thioalkalicoccus limnaeus</name>
    <dbReference type="NCBI Taxonomy" id="120681"/>
    <lineage>
        <taxon>Bacteria</taxon>
        <taxon>Pseudomonadati</taxon>
        <taxon>Pseudomonadota</taxon>
        <taxon>Gammaproteobacteria</taxon>
        <taxon>Chromatiales</taxon>
        <taxon>Chromatiaceae</taxon>
        <taxon>Thioalkalicoccus</taxon>
    </lineage>
</organism>
<evidence type="ECO:0000256" key="5">
    <source>
        <dbReference type="ARBA" id="ARBA00023163"/>
    </source>
</evidence>
<dbReference type="Gene3D" id="3.40.50.2300">
    <property type="match status" value="1"/>
</dbReference>
<name>A0ABV4BDK2_9GAMM</name>
<dbReference type="SUPFAM" id="SSF52540">
    <property type="entry name" value="P-loop containing nucleoside triphosphate hydrolases"/>
    <property type="match status" value="1"/>
</dbReference>
<comment type="caution">
    <text evidence="8">The sequence shown here is derived from an EMBL/GenBank/DDBJ whole genome shotgun (WGS) entry which is preliminary data.</text>
</comment>
<dbReference type="InterPro" id="IPR025662">
    <property type="entry name" value="Sigma_54_int_dom_ATP-bd_1"/>
</dbReference>
<dbReference type="PROSITE" id="PS00676">
    <property type="entry name" value="SIGMA54_INTERACT_2"/>
    <property type="match status" value="1"/>
</dbReference>
<keyword evidence="2" id="KW-0067">ATP-binding</keyword>
<dbReference type="EMBL" id="JBDKXB010000005">
    <property type="protein sequence ID" value="MEY6431904.1"/>
    <property type="molecule type" value="Genomic_DNA"/>
</dbReference>
<dbReference type="InterPro" id="IPR027417">
    <property type="entry name" value="P-loop_NTPase"/>
</dbReference>
<dbReference type="PROSITE" id="PS50045">
    <property type="entry name" value="SIGMA54_INTERACT_4"/>
    <property type="match status" value="1"/>
</dbReference>
<feature type="region of interest" description="Disordered" evidence="6">
    <location>
        <begin position="1"/>
        <end position="32"/>
    </location>
</feature>
<evidence type="ECO:0000256" key="1">
    <source>
        <dbReference type="ARBA" id="ARBA00022741"/>
    </source>
</evidence>
<dbReference type="InterPro" id="IPR002197">
    <property type="entry name" value="HTH_Fis"/>
</dbReference>
<dbReference type="InterPro" id="IPR025943">
    <property type="entry name" value="Sigma_54_int_dom_ATP-bd_2"/>
</dbReference>
<dbReference type="PROSITE" id="PS00675">
    <property type="entry name" value="SIGMA54_INTERACT_1"/>
    <property type="match status" value="1"/>
</dbReference>
<accession>A0ABV4BDK2</accession>
<evidence type="ECO:0000313" key="8">
    <source>
        <dbReference type="EMBL" id="MEY6431904.1"/>
    </source>
</evidence>
<dbReference type="InterPro" id="IPR025944">
    <property type="entry name" value="Sigma_54_int_dom_CS"/>
</dbReference>
<dbReference type="InterPro" id="IPR003593">
    <property type="entry name" value="AAA+_ATPase"/>
</dbReference>
<dbReference type="Pfam" id="PF06490">
    <property type="entry name" value="FleQ"/>
    <property type="match status" value="1"/>
</dbReference>
<dbReference type="PANTHER" id="PTHR32071:SF117">
    <property type="entry name" value="PTS-DEPENDENT DIHYDROXYACETONE KINASE OPERON REGULATORY PROTEIN-RELATED"/>
    <property type="match status" value="1"/>
</dbReference>
<dbReference type="InterPro" id="IPR009057">
    <property type="entry name" value="Homeodomain-like_sf"/>
</dbReference>
<evidence type="ECO:0000256" key="3">
    <source>
        <dbReference type="ARBA" id="ARBA00023015"/>
    </source>
</evidence>
<dbReference type="SUPFAM" id="SSF46689">
    <property type="entry name" value="Homeodomain-like"/>
    <property type="match status" value="1"/>
</dbReference>
<keyword evidence="5" id="KW-0804">Transcription</keyword>
<keyword evidence="1" id="KW-0547">Nucleotide-binding</keyword>
<dbReference type="Gene3D" id="3.40.50.300">
    <property type="entry name" value="P-loop containing nucleotide triphosphate hydrolases"/>
    <property type="match status" value="1"/>
</dbReference>
<keyword evidence="4" id="KW-0238">DNA-binding</keyword>
<dbReference type="InterPro" id="IPR010518">
    <property type="entry name" value="FleQ"/>
</dbReference>
<dbReference type="Pfam" id="PF25601">
    <property type="entry name" value="AAA_lid_14"/>
    <property type="match status" value="1"/>
</dbReference>
<dbReference type="InterPro" id="IPR002078">
    <property type="entry name" value="Sigma_54_int"/>
</dbReference>
<feature type="region of interest" description="Disordered" evidence="6">
    <location>
        <begin position="424"/>
        <end position="458"/>
    </location>
</feature>
<evidence type="ECO:0000259" key="7">
    <source>
        <dbReference type="PROSITE" id="PS50045"/>
    </source>
</evidence>
<sequence>MVDSFRRHTRSRRSSAVEPATAGTGRSETAAASSPTDGLVLVLDADRRRAYSVVAILEFLGYPARSMSLEAWPMAIDEGGPVAAVVIGSDDRGGAPRALLDAVLAWGPTLPVFVLDLDLNAETGALLEGQAERGHQIQVLKYPLRQPELIEALERRHALSQWRRPPSGDGSPLLARALVGASPVMRRVRQLIQKVAPTDATVLVLGETGTGKEIVARNIHYLSARRGAPFIAVNCGAIPADLLESELFGHEKGAFTGAVSARAGRFELAEGGTLLLDEIGDMPLPMQVKLLRVLQEQTFERVGGHRSQRTDVRVIAATHRDIEGLIAQGRFREDLYYRLNVFPIEMPPLRERIGDLPLLINELIERMEANGRGSLRLAASAVQILARYPWPGNVRELANLLERLAILEPGGLIGASALPSRFLPEDWQGRPSEEEPSEPDSAAWTPLGSGALAPEDPRLPPGGLDLRDYLSRQETSLINQALRESDGVVAHAATLLGMRRTTLVEKMRKYALQRVDLATDL</sequence>
<dbReference type="Proteomes" id="UP001564408">
    <property type="component" value="Unassembled WGS sequence"/>
</dbReference>
<evidence type="ECO:0000256" key="6">
    <source>
        <dbReference type="SAM" id="MobiDB-lite"/>
    </source>
</evidence>
<dbReference type="Pfam" id="PF00158">
    <property type="entry name" value="Sigma54_activat"/>
    <property type="match status" value="1"/>
</dbReference>
<evidence type="ECO:0000256" key="4">
    <source>
        <dbReference type="ARBA" id="ARBA00023125"/>
    </source>
</evidence>
<proteinExistence type="predicted"/>
<feature type="compositionally biased region" description="Basic and acidic residues" evidence="6">
    <location>
        <begin position="424"/>
        <end position="433"/>
    </location>
</feature>
<dbReference type="RefSeq" id="WP_369666289.1">
    <property type="nucleotide sequence ID" value="NZ_JBDKXB010000005.1"/>
</dbReference>
<evidence type="ECO:0000313" key="9">
    <source>
        <dbReference type="Proteomes" id="UP001564408"/>
    </source>
</evidence>
<protein>
    <submittedName>
        <fullName evidence="8">Sigma-54 dependent transcriptional regulator</fullName>
    </submittedName>
</protein>
<dbReference type="Gene3D" id="1.10.8.60">
    <property type="match status" value="1"/>
</dbReference>
<keyword evidence="3" id="KW-0805">Transcription regulation</keyword>
<feature type="domain" description="Sigma-54 factor interaction" evidence="7">
    <location>
        <begin position="178"/>
        <end position="406"/>
    </location>
</feature>
<evidence type="ECO:0000256" key="2">
    <source>
        <dbReference type="ARBA" id="ARBA00022840"/>
    </source>
</evidence>
<dbReference type="Pfam" id="PF02954">
    <property type="entry name" value="HTH_8"/>
    <property type="match status" value="1"/>
</dbReference>
<dbReference type="InterPro" id="IPR058031">
    <property type="entry name" value="AAA_lid_NorR"/>
</dbReference>
<dbReference type="PRINTS" id="PR01590">
    <property type="entry name" value="HTHFIS"/>
</dbReference>
<reference evidence="8 9" key="1">
    <citation type="submission" date="2024-05" db="EMBL/GenBank/DDBJ databases">
        <title>Genome Sequence and Characterization of the New Strain Purple Sulfur Bacterium of Genus Thioalkalicoccus.</title>
        <authorList>
            <person name="Bryantseva I.A."/>
            <person name="Kyndt J.A."/>
            <person name="Imhoff J.F."/>
        </authorList>
    </citation>
    <scope>NUCLEOTIDE SEQUENCE [LARGE SCALE GENOMIC DNA]</scope>
    <source>
        <strain evidence="8 9">Um2</strain>
    </source>
</reference>
<dbReference type="PANTHER" id="PTHR32071">
    <property type="entry name" value="TRANSCRIPTIONAL REGULATORY PROTEIN"/>
    <property type="match status" value="1"/>
</dbReference>
<dbReference type="Gene3D" id="1.10.10.60">
    <property type="entry name" value="Homeodomain-like"/>
    <property type="match status" value="1"/>
</dbReference>
<dbReference type="SMART" id="SM00382">
    <property type="entry name" value="AAA"/>
    <property type="match status" value="1"/>
</dbReference>
<dbReference type="CDD" id="cd00009">
    <property type="entry name" value="AAA"/>
    <property type="match status" value="1"/>
</dbReference>
<gene>
    <name evidence="8" type="ORF">ABC977_05715</name>
</gene>
<dbReference type="PROSITE" id="PS00688">
    <property type="entry name" value="SIGMA54_INTERACT_3"/>
    <property type="match status" value="1"/>
</dbReference>